<dbReference type="AlphaFoldDB" id="A0A0A9GZA5"/>
<dbReference type="EMBL" id="GBRH01169980">
    <property type="protein sequence ID" value="JAE27916.1"/>
    <property type="molecule type" value="Transcribed_RNA"/>
</dbReference>
<name>A0A0A9GZA5_ARUDO</name>
<evidence type="ECO:0000313" key="1">
    <source>
        <dbReference type="EMBL" id="JAE27916.1"/>
    </source>
</evidence>
<reference evidence="1" key="2">
    <citation type="journal article" date="2015" name="Data Brief">
        <title>Shoot transcriptome of the giant reed, Arundo donax.</title>
        <authorList>
            <person name="Barrero R.A."/>
            <person name="Guerrero F.D."/>
            <person name="Moolhuijzen P."/>
            <person name="Goolsby J.A."/>
            <person name="Tidwell J."/>
            <person name="Bellgard S.E."/>
            <person name="Bellgard M.I."/>
        </authorList>
    </citation>
    <scope>NUCLEOTIDE SEQUENCE</scope>
    <source>
        <tissue evidence="1">Shoot tissue taken approximately 20 cm above the soil surface</tissue>
    </source>
</reference>
<sequence>MHPSKTMDSNTISLLPINPSLSQKVIMGM</sequence>
<organism evidence="1">
    <name type="scientific">Arundo donax</name>
    <name type="common">Giant reed</name>
    <name type="synonym">Donax arundinaceus</name>
    <dbReference type="NCBI Taxonomy" id="35708"/>
    <lineage>
        <taxon>Eukaryota</taxon>
        <taxon>Viridiplantae</taxon>
        <taxon>Streptophyta</taxon>
        <taxon>Embryophyta</taxon>
        <taxon>Tracheophyta</taxon>
        <taxon>Spermatophyta</taxon>
        <taxon>Magnoliopsida</taxon>
        <taxon>Liliopsida</taxon>
        <taxon>Poales</taxon>
        <taxon>Poaceae</taxon>
        <taxon>PACMAD clade</taxon>
        <taxon>Arundinoideae</taxon>
        <taxon>Arundineae</taxon>
        <taxon>Arundo</taxon>
    </lineage>
</organism>
<protein>
    <submittedName>
        <fullName evidence="1">Uncharacterized protein</fullName>
    </submittedName>
</protein>
<reference evidence="1" key="1">
    <citation type="submission" date="2014-09" db="EMBL/GenBank/DDBJ databases">
        <authorList>
            <person name="Magalhaes I.L.F."/>
            <person name="Oliveira U."/>
            <person name="Santos F.R."/>
            <person name="Vidigal T.H.D.A."/>
            <person name="Brescovit A.D."/>
            <person name="Santos A.J."/>
        </authorList>
    </citation>
    <scope>NUCLEOTIDE SEQUENCE</scope>
    <source>
        <tissue evidence="1">Shoot tissue taken approximately 20 cm above the soil surface</tissue>
    </source>
</reference>
<proteinExistence type="predicted"/>
<accession>A0A0A9GZA5</accession>